<evidence type="ECO:0000256" key="5">
    <source>
        <dbReference type="ARBA" id="ARBA00022490"/>
    </source>
</evidence>
<evidence type="ECO:0000256" key="14">
    <source>
        <dbReference type="ARBA" id="ARBA00044639"/>
    </source>
</evidence>
<feature type="compositionally biased region" description="Basic and acidic residues" evidence="20">
    <location>
        <begin position="1"/>
        <end position="22"/>
    </location>
</feature>
<reference evidence="22" key="1">
    <citation type="journal article" date="2020" name="BMC Genomics">
        <title>Correction to: Identification and distribution of gene clusters required for synthesis of sphingolipid metabolism inhibitors in diverse species of the filamentous fungus Fusarium.</title>
        <authorList>
            <person name="Kim H.S."/>
            <person name="Lohmar J.M."/>
            <person name="Busman M."/>
            <person name="Brown D.W."/>
            <person name="Naumann T.A."/>
            <person name="Divon H.H."/>
            <person name="Lysoe E."/>
            <person name="Uhlig S."/>
            <person name="Proctor R.H."/>
        </authorList>
    </citation>
    <scope>NUCLEOTIDE SEQUENCE</scope>
    <source>
        <strain evidence="22">NRRL 22465</strain>
    </source>
</reference>
<dbReference type="Gene3D" id="3.30.428.10">
    <property type="entry name" value="HIT-like"/>
    <property type="match status" value="1"/>
</dbReference>
<keyword evidence="12" id="KW-0539">Nucleus</keyword>
<evidence type="ECO:0000256" key="2">
    <source>
        <dbReference type="ARBA" id="ARBA00004496"/>
    </source>
</evidence>
<dbReference type="GO" id="GO:0033699">
    <property type="term" value="F:DNA 5'-adenosine monophosphate hydrolase activity"/>
    <property type="evidence" value="ECO:0007669"/>
    <property type="project" value="UniProtKB-EC"/>
</dbReference>
<feature type="region of interest" description="Disordered" evidence="20">
    <location>
        <begin position="146"/>
        <end position="175"/>
    </location>
</feature>
<evidence type="ECO:0000256" key="11">
    <source>
        <dbReference type="ARBA" id="ARBA00023204"/>
    </source>
</evidence>
<comment type="subcellular location">
    <subcellularLocation>
        <location evidence="2">Cytoplasm</location>
    </subcellularLocation>
    <subcellularLocation>
        <location evidence="1">Nucleus</location>
    </subcellularLocation>
</comment>
<keyword evidence="23" id="KW-1185">Reference proteome</keyword>
<sequence length="280" mass="31551">MAHDAEPEEAITKDEIHGEEPPPKTTSRNAFTELMTSKRKAPPSSPPAPKTSRGGNPFKDRMGLGAYLQDPASYPSSRVLYHNDSFVAINDRYPKATVHTLLLPRSEAHSLIHPFDALDDPAFLASVRAETVRLTALVAKELQRRLGAGSRSDAGRQAVLDGDAEPEESGELPQGRDWAAEVVAGVHAVPSMRHVHVHVLSRDMFSDALRHRKHYNSFNTPFLVSLDDFPLAAHDPRRNTKEEAYLRWGMKCWRCGRNFGNQFQRLKEHLKDEYETWKKL</sequence>
<dbReference type="PANTHER" id="PTHR12486">
    <property type="entry name" value="APRATAXIN-RELATED"/>
    <property type="match status" value="1"/>
</dbReference>
<gene>
    <name evidence="22" type="ORF">FZEAL_3016</name>
</gene>
<keyword evidence="5" id="KW-0963">Cytoplasm</keyword>
<dbReference type="GO" id="GO:1990165">
    <property type="term" value="F:single-strand break-containing DNA binding"/>
    <property type="evidence" value="ECO:0007669"/>
    <property type="project" value="TreeGrafter"/>
</dbReference>
<dbReference type="OrthoDB" id="3512845at2759"/>
<comment type="function">
    <text evidence="16">DNA-binding protein involved in single-strand DNA break repair, double-strand DNA break repair and base excision repair. Resolves abortive DNA ligation intermediates formed either at base excision sites, or when DNA ligases attempt to repair non-ligatable breaks induced by reactive oxygen species. Catalyzes the release of adenylate groups covalently linked to 5'-phosphate termini, resulting in the production of 5'-phosphate termini that can be efficiently rejoined. Likewise, catalyzes the release of 3'-linked guanosine (DNAppG) and inosine (DNAppI) from DNA, but has higher specific activity with 5'-linked adenosine (AppDNA).</text>
</comment>
<dbReference type="PROSITE" id="PS51084">
    <property type="entry name" value="HIT_2"/>
    <property type="match status" value="1"/>
</dbReference>
<evidence type="ECO:0000256" key="7">
    <source>
        <dbReference type="ARBA" id="ARBA00022763"/>
    </source>
</evidence>
<evidence type="ECO:0000256" key="3">
    <source>
        <dbReference type="ARBA" id="ARBA00012495"/>
    </source>
</evidence>
<keyword evidence="8" id="KW-0378">Hydrolase</keyword>
<dbReference type="EC" id="3.6.1.71" evidence="4"/>
<dbReference type="SUPFAM" id="SSF54197">
    <property type="entry name" value="HIT-like"/>
    <property type="match status" value="1"/>
</dbReference>
<dbReference type="Proteomes" id="UP000635477">
    <property type="component" value="Unassembled WGS sequence"/>
</dbReference>
<dbReference type="GO" id="GO:0003725">
    <property type="term" value="F:double-stranded RNA binding"/>
    <property type="evidence" value="ECO:0007669"/>
    <property type="project" value="TreeGrafter"/>
</dbReference>
<reference evidence="22" key="2">
    <citation type="submission" date="2020-05" db="EMBL/GenBank/DDBJ databases">
        <authorList>
            <person name="Kim H.-S."/>
            <person name="Proctor R.H."/>
            <person name="Brown D.W."/>
        </authorList>
    </citation>
    <scope>NUCLEOTIDE SEQUENCE</scope>
    <source>
        <strain evidence="22">NRRL 22465</strain>
    </source>
</reference>
<dbReference type="GO" id="GO:0000012">
    <property type="term" value="P:single strand break repair"/>
    <property type="evidence" value="ECO:0007669"/>
    <property type="project" value="TreeGrafter"/>
</dbReference>
<dbReference type="EC" id="3.6.1.72" evidence="3"/>
<evidence type="ECO:0000256" key="13">
    <source>
        <dbReference type="ARBA" id="ARBA00024601"/>
    </source>
</evidence>
<evidence type="ECO:0000256" key="17">
    <source>
        <dbReference type="ARBA" id="ARBA00068941"/>
    </source>
</evidence>
<evidence type="ECO:0000256" key="18">
    <source>
        <dbReference type="ARBA" id="ARBA00076243"/>
    </source>
</evidence>
<comment type="caution">
    <text evidence="22">The sequence shown here is derived from an EMBL/GenBank/DDBJ whole genome shotgun (WGS) entry which is preliminary data.</text>
</comment>
<protein>
    <recommendedName>
        <fullName evidence="17">Aprataxin-like protein</fullName>
        <ecNumber evidence="4">3.6.1.71</ecNumber>
        <ecNumber evidence="3">3.6.1.72</ecNumber>
    </recommendedName>
    <alternativeName>
        <fullName evidence="18">Hit family protein 3</fullName>
    </alternativeName>
</protein>
<dbReference type="GO" id="GO:0005634">
    <property type="term" value="C:nucleus"/>
    <property type="evidence" value="ECO:0007669"/>
    <property type="project" value="UniProtKB-SubCell"/>
</dbReference>
<dbReference type="InterPro" id="IPR036265">
    <property type="entry name" value="HIT-like_sf"/>
</dbReference>
<keyword evidence="9" id="KW-0862">Zinc</keyword>
<dbReference type="PANTHER" id="PTHR12486:SF4">
    <property type="entry name" value="APRATAXIN"/>
    <property type="match status" value="1"/>
</dbReference>
<evidence type="ECO:0000259" key="21">
    <source>
        <dbReference type="PROSITE" id="PS51084"/>
    </source>
</evidence>
<name>A0A8H4UQA3_9HYPO</name>
<dbReference type="AlphaFoldDB" id="A0A8H4UQA3"/>
<keyword evidence="11" id="KW-0234">DNA repair</keyword>
<evidence type="ECO:0000256" key="6">
    <source>
        <dbReference type="ARBA" id="ARBA00022723"/>
    </source>
</evidence>
<dbReference type="InterPro" id="IPR011146">
    <property type="entry name" value="HIT-like"/>
</dbReference>
<keyword evidence="7" id="KW-0227">DNA damage</keyword>
<comment type="catalytic activity">
    <reaction evidence="15">
        <text>a 5'-end adenosine-5'-diphospho-5'-ribonucleoside-2'-deoxyribonucleotide-DNA + H2O = a 5'-end 5'-phospho-ribonucleoside-2'-deoxyribonucleotide-DNA + AMP + 2 H(+)</text>
        <dbReference type="Rhea" id="RHEA:52132"/>
        <dbReference type="Rhea" id="RHEA-COMP:13182"/>
        <dbReference type="Rhea" id="RHEA-COMP:13183"/>
        <dbReference type="ChEBI" id="CHEBI:15377"/>
        <dbReference type="ChEBI" id="CHEBI:15378"/>
        <dbReference type="ChEBI" id="CHEBI:136414"/>
        <dbReference type="ChEBI" id="CHEBI:136415"/>
        <dbReference type="ChEBI" id="CHEBI:456215"/>
        <dbReference type="EC" id="3.6.1.71"/>
    </reaction>
</comment>
<evidence type="ECO:0000256" key="12">
    <source>
        <dbReference type="ARBA" id="ARBA00023242"/>
    </source>
</evidence>
<dbReference type="GO" id="GO:0003697">
    <property type="term" value="F:single-stranded DNA binding"/>
    <property type="evidence" value="ECO:0007669"/>
    <property type="project" value="TreeGrafter"/>
</dbReference>
<dbReference type="GO" id="GO:0046872">
    <property type="term" value="F:metal ion binding"/>
    <property type="evidence" value="ECO:0007669"/>
    <property type="project" value="UniProtKB-KW"/>
</dbReference>
<proteinExistence type="predicted"/>
<evidence type="ECO:0000256" key="4">
    <source>
        <dbReference type="ARBA" id="ARBA00012496"/>
    </source>
</evidence>
<evidence type="ECO:0000313" key="22">
    <source>
        <dbReference type="EMBL" id="KAF4981109.1"/>
    </source>
</evidence>
<dbReference type="FunFam" id="3.30.428.10:FF:000017">
    <property type="entry name" value="Aprataxin-like protein"/>
    <property type="match status" value="1"/>
</dbReference>
<feature type="region of interest" description="Disordered" evidence="20">
    <location>
        <begin position="1"/>
        <end position="63"/>
    </location>
</feature>
<feature type="short sequence motif" description="Histidine triad motif" evidence="19">
    <location>
        <begin position="194"/>
        <end position="198"/>
    </location>
</feature>
<dbReference type="GO" id="GO:0030983">
    <property type="term" value="F:mismatched DNA binding"/>
    <property type="evidence" value="ECO:0007669"/>
    <property type="project" value="TreeGrafter"/>
</dbReference>
<evidence type="ECO:0000256" key="19">
    <source>
        <dbReference type="PROSITE-ProRule" id="PRU00464"/>
    </source>
</evidence>
<dbReference type="InterPro" id="IPR032566">
    <property type="entry name" value="Znf-C2HE"/>
</dbReference>
<evidence type="ECO:0000256" key="1">
    <source>
        <dbReference type="ARBA" id="ARBA00004123"/>
    </source>
</evidence>
<evidence type="ECO:0000256" key="8">
    <source>
        <dbReference type="ARBA" id="ARBA00022801"/>
    </source>
</evidence>
<evidence type="ECO:0000256" key="9">
    <source>
        <dbReference type="ARBA" id="ARBA00022833"/>
    </source>
</evidence>
<dbReference type="GO" id="GO:0120108">
    <property type="term" value="F:DNA-3'-diphospho-5'-guanosine diphosphatase activity"/>
    <property type="evidence" value="ECO:0007669"/>
    <property type="project" value="UniProtKB-EC"/>
</dbReference>
<evidence type="ECO:0000313" key="23">
    <source>
        <dbReference type="Proteomes" id="UP000635477"/>
    </source>
</evidence>
<evidence type="ECO:0000256" key="10">
    <source>
        <dbReference type="ARBA" id="ARBA00023125"/>
    </source>
</evidence>
<dbReference type="Pfam" id="PF01230">
    <property type="entry name" value="HIT"/>
    <property type="match status" value="1"/>
</dbReference>
<keyword evidence="6" id="KW-0479">Metal-binding</keyword>
<dbReference type="GO" id="GO:0005737">
    <property type="term" value="C:cytoplasm"/>
    <property type="evidence" value="ECO:0007669"/>
    <property type="project" value="UniProtKB-SubCell"/>
</dbReference>
<keyword evidence="10" id="KW-0238">DNA-binding</keyword>
<feature type="domain" description="HIT" evidence="21">
    <location>
        <begin position="66"/>
        <end position="210"/>
    </location>
</feature>
<organism evidence="22 23">
    <name type="scientific">Fusarium zealandicum</name>
    <dbReference type="NCBI Taxonomy" id="1053134"/>
    <lineage>
        <taxon>Eukaryota</taxon>
        <taxon>Fungi</taxon>
        <taxon>Dikarya</taxon>
        <taxon>Ascomycota</taxon>
        <taxon>Pezizomycotina</taxon>
        <taxon>Sordariomycetes</taxon>
        <taxon>Hypocreomycetidae</taxon>
        <taxon>Hypocreales</taxon>
        <taxon>Nectriaceae</taxon>
        <taxon>Fusarium</taxon>
        <taxon>Fusarium staphyleae species complex</taxon>
    </lineage>
</organism>
<dbReference type="EMBL" id="JABEYC010000185">
    <property type="protein sequence ID" value="KAF4981109.1"/>
    <property type="molecule type" value="Genomic_DNA"/>
</dbReference>
<comment type="catalytic activity">
    <reaction evidence="13">
        <text>a 3'-end 2'-deoxyribonucleotide-3'-diphospho-5'-guanosine-DNA + H2O = a 3'-end 2'-deoxyribonucleotide 3'-phosphate-DNA + GMP + 2 H(+)</text>
        <dbReference type="Rhea" id="RHEA:52140"/>
        <dbReference type="Rhea" id="RHEA-COMP:13186"/>
        <dbReference type="Rhea" id="RHEA-COMP:13187"/>
        <dbReference type="ChEBI" id="CHEBI:15377"/>
        <dbReference type="ChEBI" id="CHEBI:15378"/>
        <dbReference type="ChEBI" id="CHEBI:58115"/>
        <dbReference type="ChEBI" id="CHEBI:136419"/>
        <dbReference type="ChEBI" id="CHEBI:136420"/>
        <dbReference type="EC" id="3.6.1.72"/>
    </reaction>
</comment>
<accession>A0A8H4UQA3</accession>
<comment type="catalytic activity">
    <reaction evidence="14">
        <text>a 5'-end adenosine-5'-diphospho-5'-2'-deoxyribonucleoside-DNA + H2O = a 5'-end 5'-phospho-2'-deoxyribonucleoside-DNA + AMP + 2 H(+)</text>
        <dbReference type="Rhea" id="RHEA:52128"/>
        <dbReference type="Rhea" id="RHEA-COMP:13180"/>
        <dbReference type="Rhea" id="RHEA-COMP:13181"/>
        <dbReference type="ChEBI" id="CHEBI:15377"/>
        <dbReference type="ChEBI" id="CHEBI:15378"/>
        <dbReference type="ChEBI" id="CHEBI:136412"/>
        <dbReference type="ChEBI" id="CHEBI:136413"/>
        <dbReference type="ChEBI" id="CHEBI:456215"/>
        <dbReference type="EC" id="3.6.1.71"/>
    </reaction>
</comment>
<evidence type="ECO:0000256" key="15">
    <source>
        <dbReference type="ARBA" id="ARBA00044713"/>
    </source>
</evidence>
<evidence type="ECO:0000256" key="20">
    <source>
        <dbReference type="SAM" id="MobiDB-lite"/>
    </source>
</evidence>
<dbReference type="Pfam" id="PF16278">
    <property type="entry name" value="zf-C2HE"/>
    <property type="match status" value="1"/>
</dbReference>
<evidence type="ECO:0000256" key="16">
    <source>
        <dbReference type="ARBA" id="ARBA00059438"/>
    </source>
</evidence>